<dbReference type="EMBL" id="MFUC01000001">
    <property type="protein sequence ID" value="OGI72690.1"/>
    <property type="molecule type" value="Genomic_DNA"/>
</dbReference>
<dbReference type="PANTHER" id="PTHR21600">
    <property type="entry name" value="MITOCHONDRIAL RNA PSEUDOURIDINE SYNTHASE"/>
    <property type="match status" value="1"/>
</dbReference>
<dbReference type="GO" id="GO:0140098">
    <property type="term" value="F:catalytic activity, acting on RNA"/>
    <property type="evidence" value="ECO:0007669"/>
    <property type="project" value="UniProtKB-ARBA"/>
</dbReference>
<sequence>MKAKGVKTIKQVEIPILYENADLLVINKPAGLAVHPDGRNSEYTLVDWILDKYPEIINVGEPMEVAHRGEKLKIFRPGIVHRLDRETTGVMLIAKNELTYGFLKKKFKERKIKKTYRAFVYGHIKNDLGTIDAPIGRSVDDIRKYNAGRGARGEIRQAKTMYRVINRFETDEIIDTEYTLKQKQNTRKILNKKAENDNLIGGIGGEVEKVSYIECYPQTGRTHQIRVHLRFINHPIVSDFLYADKKPKVLGFKRVALHAYKLDLPMFDGTEISICAELPADFKKVVKKYGLK</sequence>
<dbReference type="GO" id="GO:0000455">
    <property type="term" value="P:enzyme-directed rRNA pseudouridine synthesis"/>
    <property type="evidence" value="ECO:0007669"/>
    <property type="project" value="TreeGrafter"/>
</dbReference>
<dbReference type="GO" id="GO:0003723">
    <property type="term" value="F:RNA binding"/>
    <property type="evidence" value="ECO:0007669"/>
    <property type="project" value="InterPro"/>
</dbReference>
<dbReference type="PANTHER" id="PTHR21600:SF87">
    <property type="entry name" value="RNA PSEUDOURIDYLATE SYNTHASE DOMAIN-CONTAINING PROTEIN 1"/>
    <property type="match status" value="1"/>
</dbReference>
<reference evidence="3 4" key="1">
    <citation type="journal article" date="2016" name="Nat. Commun.">
        <title>Thousands of microbial genomes shed light on interconnected biogeochemical processes in an aquifer system.</title>
        <authorList>
            <person name="Anantharaman K."/>
            <person name="Brown C.T."/>
            <person name="Hug L.A."/>
            <person name="Sharon I."/>
            <person name="Castelle C.J."/>
            <person name="Probst A.J."/>
            <person name="Thomas B.C."/>
            <person name="Singh A."/>
            <person name="Wilkins M.J."/>
            <person name="Karaoz U."/>
            <person name="Brodie E.L."/>
            <person name="Williams K.H."/>
            <person name="Hubbard S.S."/>
            <person name="Banfield J.F."/>
        </authorList>
    </citation>
    <scope>NUCLEOTIDE SEQUENCE [LARGE SCALE GENOMIC DNA]</scope>
</reference>
<dbReference type="GO" id="GO:0009982">
    <property type="term" value="F:pseudouridine synthase activity"/>
    <property type="evidence" value="ECO:0007669"/>
    <property type="project" value="InterPro"/>
</dbReference>
<dbReference type="Proteomes" id="UP000179686">
    <property type="component" value="Unassembled WGS sequence"/>
</dbReference>
<dbReference type="STRING" id="1801752.A3J61_00150"/>
<dbReference type="InterPro" id="IPR020103">
    <property type="entry name" value="PsdUridine_synth_cat_dom_sf"/>
</dbReference>
<organism evidence="3 4">
    <name type="scientific">Candidatus Nomurabacteria bacterium RIFCSPHIGHO2_02_FULL_38_15</name>
    <dbReference type="NCBI Taxonomy" id="1801752"/>
    <lineage>
        <taxon>Bacteria</taxon>
        <taxon>Candidatus Nomuraibacteriota</taxon>
    </lineage>
</organism>
<dbReference type="InterPro" id="IPR050188">
    <property type="entry name" value="RluA_PseudoU_synthase"/>
</dbReference>
<feature type="domain" description="Pseudouridine synthase RsuA/RluA-like" evidence="2">
    <location>
        <begin position="22"/>
        <end position="229"/>
    </location>
</feature>
<evidence type="ECO:0000256" key="1">
    <source>
        <dbReference type="ARBA" id="ARBA00010876"/>
    </source>
</evidence>
<evidence type="ECO:0000313" key="3">
    <source>
        <dbReference type="EMBL" id="OGI72690.1"/>
    </source>
</evidence>
<evidence type="ECO:0000259" key="2">
    <source>
        <dbReference type="Pfam" id="PF00849"/>
    </source>
</evidence>
<accession>A0A1F6VSQ6</accession>
<proteinExistence type="inferred from homology"/>
<dbReference type="InterPro" id="IPR006224">
    <property type="entry name" value="PsdUridine_synth_RluA-like_CS"/>
</dbReference>
<dbReference type="PROSITE" id="PS01129">
    <property type="entry name" value="PSI_RLU"/>
    <property type="match status" value="1"/>
</dbReference>
<gene>
    <name evidence="3" type="ORF">A3J61_00150</name>
</gene>
<name>A0A1F6VSQ6_9BACT</name>
<dbReference type="Gene3D" id="3.30.2350.10">
    <property type="entry name" value="Pseudouridine synthase"/>
    <property type="match status" value="1"/>
</dbReference>
<dbReference type="AlphaFoldDB" id="A0A1F6VSQ6"/>
<protein>
    <recommendedName>
        <fullName evidence="2">Pseudouridine synthase RsuA/RluA-like domain-containing protein</fullName>
    </recommendedName>
</protein>
<dbReference type="InterPro" id="IPR006145">
    <property type="entry name" value="PsdUridine_synth_RsuA/RluA"/>
</dbReference>
<dbReference type="CDD" id="cd02869">
    <property type="entry name" value="PseudoU_synth_RluA_like"/>
    <property type="match status" value="1"/>
</dbReference>
<comment type="similarity">
    <text evidence="1">Belongs to the pseudouridine synthase RluA family.</text>
</comment>
<dbReference type="SUPFAM" id="SSF55120">
    <property type="entry name" value="Pseudouridine synthase"/>
    <property type="match status" value="1"/>
</dbReference>
<evidence type="ECO:0000313" key="4">
    <source>
        <dbReference type="Proteomes" id="UP000179686"/>
    </source>
</evidence>
<comment type="caution">
    <text evidence="3">The sequence shown here is derived from an EMBL/GenBank/DDBJ whole genome shotgun (WGS) entry which is preliminary data.</text>
</comment>
<dbReference type="Pfam" id="PF00849">
    <property type="entry name" value="PseudoU_synth_2"/>
    <property type="match status" value="1"/>
</dbReference>